<sequence length="226" mass="23299">MRLKLPTIARSTGISVALLVSTSLALSACDGGSSGTTSSSSSATVVTETETADPVTATPSPSESAPSPTTAVDTPTSTALPPLGSPTLDQKQQDPDGEFDMSITGIRVAEHESFTRVVVDIAGDSKPGWWVDWTTEPVQQASGLPVDVTGDSFLDLNIEGIGYPDQVDVPGVDSGSFGGAGIVEDINLTSIFEARAQILIGVSGAPRSYSVSLLQEPTRVVVDIVH</sequence>
<keyword evidence="2" id="KW-0732">Signal</keyword>
<name>A0A160PQD8_9CORY</name>
<accession>A0A160PQD8</accession>
<dbReference type="KEGG" id="csur:N24_2045"/>
<dbReference type="RefSeq" id="WP_096456695.1">
    <property type="nucleotide sequence ID" value="NZ_AP017369.1"/>
</dbReference>
<dbReference type="EMBL" id="AP017369">
    <property type="protein sequence ID" value="BAU96307.1"/>
    <property type="molecule type" value="Genomic_DNA"/>
</dbReference>
<feature type="region of interest" description="Disordered" evidence="1">
    <location>
        <begin position="29"/>
        <end position="98"/>
    </location>
</feature>
<evidence type="ECO:0000259" key="3">
    <source>
        <dbReference type="Pfam" id="PF24837"/>
    </source>
</evidence>
<reference evidence="4 5" key="1">
    <citation type="submission" date="2016-02" db="EMBL/GenBank/DDBJ databases">
        <title>Corynebacterium glutamicum N24 whole genome sequencing project.</title>
        <authorList>
            <person name="Matsutani M."/>
            <person name="Nangtapong N."/>
            <person name="Yakushi T."/>
            <person name="Matsushita K."/>
        </authorList>
    </citation>
    <scope>NUCLEOTIDE SEQUENCE [LARGE SCALE GENOMIC DNA]</scope>
    <source>
        <strain evidence="4 5">N24</strain>
    </source>
</reference>
<keyword evidence="5" id="KW-1185">Reference proteome</keyword>
<evidence type="ECO:0000313" key="4">
    <source>
        <dbReference type="EMBL" id="BAU96307.1"/>
    </source>
</evidence>
<dbReference type="InterPro" id="IPR056303">
    <property type="entry name" value="AMIN-like"/>
</dbReference>
<dbReference type="Proteomes" id="UP000218244">
    <property type="component" value="Chromosome"/>
</dbReference>
<dbReference type="Pfam" id="PF24837">
    <property type="entry name" value="AMIN-like"/>
    <property type="match status" value="1"/>
</dbReference>
<evidence type="ECO:0000313" key="5">
    <source>
        <dbReference type="Proteomes" id="UP000218244"/>
    </source>
</evidence>
<protein>
    <recommendedName>
        <fullName evidence="3">AMIN-like domain-containing protein</fullName>
    </recommendedName>
</protein>
<evidence type="ECO:0000256" key="2">
    <source>
        <dbReference type="SAM" id="SignalP"/>
    </source>
</evidence>
<gene>
    <name evidence="4" type="ORF">N24_2045</name>
</gene>
<proteinExistence type="predicted"/>
<feature type="compositionally biased region" description="Low complexity" evidence="1">
    <location>
        <begin position="29"/>
        <end position="71"/>
    </location>
</feature>
<feature type="domain" description="AMIN-like" evidence="3">
    <location>
        <begin position="102"/>
        <end position="226"/>
    </location>
</feature>
<feature type="signal peptide" evidence="2">
    <location>
        <begin position="1"/>
        <end position="28"/>
    </location>
</feature>
<feature type="chain" id="PRO_5038397051" description="AMIN-like domain-containing protein" evidence="2">
    <location>
        <begin position="29"/>
        <end position="226"/>
    </location>
</feature>
<dbReference type="PROSITE" id="PS51257">
    <property type="entry name" value="PROKAR_LIPOPROTEIN"/>
    <property type="match status" value="1"/>
</dbReference>
<dbReference type="AlphaFoldDB" id="A0A160PQD8"/>
<organism evidence="4 5">
    <name type="scientific">Corynebacterium suranareeae</name>
    <dbReference type="NCBI Taxonomy" id="2506452"/>
    <lineage>
        <taxon>Bacteria</taxon>
        <taxon>Bacillati</taxon>
        <taxon>Actinomycetota</taxon>
        <taxon>Actinomycetes</taxon>
        <taxon>Mycobacteriales</taxon>
        <taxon>Corynebacteriaceae</taxon>
        <taxon>Corynebacterium</taxon>
    </lineage>
</organism>
<evidence type="ECO:0000256" key="1">
    <source>
        <dbReference type="SAM" id="MobiDB-lite"/>
    </source>
</evidence>